<evidence type="ECO:0000313" key="2">
    <source>
        <dbReference type="WBParaSite" id="TREG1_106150.1"/>
    </source>
</evidence>
<reference evidence="1" key="1">
    <citation type="submission" date="2022-06" db="EMBL/GenBank/DDBJ databases">
        <authorList>
            <person name="Berger JAMES D."/>
            <person name="Berger JAMES D."/>
        </authorList>
    </citation>
    <scope>NUCLEOTIDE SEQUENCE [LARGE SCALE GENOMIC DNA]</scope>
</reference>
<proteinExistence type="predicted"/>
<evidence type="ECO:0000313" key="1">
    <source>
        <dbReference type="Proteomes" id="UP000050795"/>
    </source>
</evidence>
<dbReference type="WBParaSite" id="TREG1_106150.1">
    <property type="protein sequence ID" value="TREG1_106150.1"/>
    <property type="gene ID" value="TREG1_106150"/>
</dbReference>
<dbReference type="Proteomes" id="UP000050795">
    <property type="component" value="Unassembled WGS sequence"/>
</dbReference>
<accession>A0AA85IT40</accession>
<reference evidence="2" key="2">
    <citation type="submission" date="2023-11" db="UniProtKB">
        <authorList>
            <consortium name="WormBaseParasite"/>
        </authorList>
    </citation>
    <scope>IDENTIFICATION</scope>
</reference>
<sequence length="226" mass="25166">MNKSLEGRNIRVTVRSGPQINILRRSASPQGGRIKLSYFRHGSVSPPRITNANYNGNSTTSSKVRCIRRQNSLVIQRTTPITTTNHSYDMNFKCQQNTPPPPPPPLPTLPTRLVMDIHTSGITNARLKNNQYERSMKHTALTPNTNGSIAIMIGASNSTTTSNRIVSDNNDNKKWLNRDSSSTLSNSNPVSPIVRIGEQVYMTLAYRSIEIQSLSHLVRLTINLLD</sequence>
<name>A0AA85IT40_TRIRE</name>
<keyword evidence="1" id="KW-1185">Reference proteome</keyword>
<organism evidence="1 2">
    <name type="scientific">Trichobilharzia regenti</name>
    <name type="common">Nasal bird schistosome</name>
    <dbReference type="NCBI Taxonomy" id="157069"/>
    <lineage>
        <taxon>Eukaryota</taxon>
        <taxon>Metazoa</taxon>
        <taxon>Spiralia</taxon>
        <taxon>Lophotrochozoa</taxon>
        <taxon>Platyhelminthes</taxon>
        <taxon>Trematoda</taxon>
        <taxon>Digenea</taxon>
        <taxon>Strigeidida</taxon>
        <taxon>Schistosomatoidea</taxon>
        <taxon>Schistosomatidae</taxon>
        <taxon>Trichobilharzia</taxon>
    </lineage>
</organism>
<protein>
    <submittedName>
        <fullName evidence="2">Uncharacterized protein</fullName>
    </submittedName>
</protein>
<dbReference type="AlphaFoldDB" id="A0AA85IT40"/>